<keyword evidence="10 12" id="KW-0472">Membrane</keyword>
<organism evidence="14 15">
    <name type="scientific">Syphacia muris</name>
    <dbReference type="NCBI Taxonomy" id="451379"/>
    <lineage>
        <taxon>Eukaryota</taxon>
        <taxon>Metazoa</taxon>
        <taxon>Ecdysozoa</taxon>
        <taxon>Nematoda</taxon>
        <taxon>Chromadorea</taxon>
        <taxon>Rhabditida</taxon>
        <taxon>Spirurina</taxon>
        <taxon>Oxyuridomorpha</taxon>
        <taxon>Oxyuroidea</taxon>
        <taxon>Oxyuridae</taxon>
        <taxon>Syphacia</taxon>
    </lineage>
</organism>
<keyword evidence="3 12" id="KW-0813">Transport</keyword>
<keyword evidence="8 12" id="KW-1133">Transmembrane helix</keyword>
<protein>
    <recommendedName>
        <fullName evidence="12">Innexin</fullName>
    </recommendedName>
</protein>
<accession>A0A0N5AYT1</accession>
<dbReference type="GO" id="GO:0005886">
    <property type="term" value="C:plasma membrane"/>
    <property type="evidence" value="ECO:0007669"/>
    <property type="project" value="UniProtKB-SubCell"/>
</dbReference>
<comment type="similarity">
    <text evidence="12">Belongs to the pannexin family.</text>
</comment>
<dbReference type="GO" id="GO:0034220">
    <property type="term" value="P:monoatomic ion transmembrane transport"/>
    <property type="evidence" value="ECO:0007669"/>
    <property type="project" value="UniProtKB-KW"/>
</dbReference>
<dbReference type="PANTHER" id="PTHR11893">
    <property type="entry name" value="INNEXIN"/>
    <property type="match status" value="1"/>
</dbReference>
<evidence type="ECO:0000256" key="2">
    <source>
        <dbReference type="ARBA" id="ARBA00004651"/>
    </source>
</evidence>
<evidence type="ECO:0000313" key="15">
    <source>
        <dbReference type="WBParaSite" id="SMUV_0001013101-mRNA-1"/>
    </source>
</evidence>
<sequence length="244" mass="28853">MYMMTKGLYLLNTLLQIYFLNKFLKTDQNDWYGLRVIQEVMNGTDWGNTGVFPRVSVCDFSVWQVGNILRYSAQCVLVINMFNEKIFVFLWFWYMLLAAATVLSFTYWLIIIIIPCFSRWFISQSLELSDMKFDPSTKKKEVERFVSTYLRHDGIFILRMVTIHAGVIFGTDLVLSLWNAFYSIEEEFSEGRTSNEDRYDNKQNYLRQRKKQRAKKLINDLEPCTALMPTQKSSDTDRSSNDER</sequence>
<keyword evidence="5 12" id="KW-0812">Transmembrane</keyword>
<proteinExistence type="inferred from homology"/>
<evidence type="ECO:0000313" key="14">
    <source>
        <dbReference type="Proteomes" id="UP000046393"/>
    </source>
</evidence>
<evidence type="ECO:0000256" key="5">
    <source>
        <dbReference type="ARBA" id="ARBA00022692"/>
    </source>
</evidence>
<evidence type="ECO:0000256" key="11">
    <source>
        <dbReference type="ARBA" id="ARBA00023303"/>
    </source>
</evidence>
<keyword evidence="6" id="KW-0303">Gap junction</keyword>
<comment type="function">
    <text evidence="12">Structural component of the gap junctions.</text>
</comment>
<evidence type="ECO:0000256" key="10">
    <source>
        <dbReference type="ARBA" id="ARBA00023136"/>
    </source>
</evidence>
<evidence type="ECO:0000256" key="12">
    <source>
        <dbReference type="RuleBase" id="RU010713"/>
    </source>
</evidence>
<dbReference type="GO" id="GO:0005243">
    <property type="term" value="F:gap junction channel activity"/>
    <property type="evidence" value="ECO:0007669"/>
    <property type="project" value="TreeGrafter"/>
</dbReference>
<dbReference type="Pfam" id="PF00876">
    <property type="entry name" value="Innexin"/>
    <property type="match status" value="1"/>
</dbReference>
<dbReference type="AlphaFoldDB" id="A0A0N5AYT1"/>
<dbReference type="GO" id="GO:0005921">
    <property type="term" value="C:gap junction"/>
    <property type="evidence" value="ECO:0007669"/>
    <property type="project" value="UniProtKB-SubCell"/>
</dbReference>
<evidence type="ECO:0000256" key="1">
    <source>
        <dbReference type="ARBA" id="ARBA00004610"/>
    </source>
</evidence>
<reference evidence="15" key="1">
    <citation type="submission" date="2017-02" db="UniProtKB">
        <authorList>
            <consortium name="WormBaseParasite"/>
        </authorList>
    </citation>
    <scope>IDENTIFICATION</scope>
</reference>
<keyword evidence="7" id="KW-0965">Cell junction</keyword>
<keyword evidence="4" id="KW-1003">Cell membrane</keyword>
<dbReference type="PRINTS" id="PR01262">
    <property type="entry name" value="INNEXIN"/>
</dbReference>
<feature type="region of interest" description="Disordered" evidence="13">
    <location>
        <begin position="225"/>
        <end position="244"/>
    </location>
</feature>
<comment type="subcellular location">
    <subcellularLocation>
        <location evidence="1">Cell junction</location>
        <location evidence="1">Gap junction</location>
    </subcellularLocation>
    <subcellularLocation>
        <location evidence="2 12">Cell membrane</location>
        <topology evidence="2 12">Multi-pass membrane protein</topology>
    </subcellularLocation>
</comment>
<evidence type="ECO:0000256" key="4">
    <source>
        <dbReference type="ARBA" id="ARBA00022475"/>
    </source>
</evidence>
<dbReference type="Proteomes" id="UP000046393">
    <property type="component" value="Unplaced"/>
</dbReference>
<feature type="compositionally biased region" description="Basic and acidic residues" evidence="13">
    <location>
        <begin position="234"/>
        <end position="244"/>
    </location>
</feature>
<evidence type="ECO:0000256" key="3">
    <source>
        <dbReference type="ARBA" id="ARBA00022448"/>
    </source>
</evidence>
<evidence type="ECO:0000256" key="6">
    <source>
        <dbReference type="ARBA" id="ARBA00022868"/>
    </source>
</evidence>
<dbReference type="WBParaSite" id="SMUV_0001013101-mRNA-1">
    <property type="protein sequence ID" value="SMUV_0001013101-mRNA-1"/>
    <property type="gene ID" value="SMUV_0001013101"/>
</dbReference>
<dbReference type="PANTHER" id="PTHR11893:SF31">
    <property type="entry name" value="INNEXIN-11"/>
    <property type="match status" value="1"/>
</dbReference>
<dbReference type="PROSITE" id="PS51013">
    <property type="entry name" value="PANNEXIN"/>
    <property type="match status" value="1"/>
</dbReference>
<keyword evidence="9 12" id="KW-0406">Ion transport</keyword>
<evidence type="ECO:0000256" key="9">
    <source>
        <dbReference type="ARBA" id="ARBA00023065"/>
    </source>
</evidence>
<dbReference type="InterPro" id="IPR000990">
    <property type="entry name" value="Innexin"/>
</dbReference>
<gene>
    <name evidence="12" type="primary">inx</name>
</gene>
<keyword evidence="11 12" id="KW-0407">Ion channel</keyword>
<evidence type="ECO:0000256" key="8">
    <source>
        <dbReference type="ARBA" id="ARBA00022989"/>
    </source>
</evidence>
<name>A0A0N5AYT1_9BILA</name>
<evidence type="ECO:0000256" key="13">
    <source>
        <dbReference type="SAM" id="MobiDB-lite"/>
    </source>
</evidence>
<comment type="caution">
    <text evidence="12">Lacks conserved residue(s) required for the propagation of feature annotation.</text>
</comment>
<evidence type="ECO:0000256" key="7">
    <source>
        <dbReference type="ARBA" id="ARBA00022949"/>
    </source>
</evidence>
<keyword evidence="14" id="KW-1185">Reference proteome</keyword>
<feature type="transmembrane region" description="Helical" evidence="12">
    <location>
        <begin position="91"/>
        <end position="122"/>
    </location>
</feature>